<dbReference type="AlphaFoldDB" id="T0KN22"/>
<reference evidence="2" key="1">
    <citation type="journal article" date="2013" name="Mol. Plant Microbe Interact.">
        <title>Global aspects of pacC regulation of pathogenicity genes in Colletotrichum gloeosporioides as revealed by transcriptome analysis.</title>
        <authorList>
            <person name="Alkan N."/>
            <person name="Meng X."/>
            <person name="Friedlander G."/>
            <person name="Reuveni E."/>
            <person name="Sukno S."/>
            <person name="Sherman A."/>
            <person name="Thon M."/>
            <person name="Fluhr R."/>
            <person name="Prusky D."/>
        </authorList>
    </citation>
    <scope>NUCLEOTIDE SEQUENCE [LARGE SCALE GENOMIC DNA]</scope>
    <source>
        <strain evidence="2">Cg-14</strain>
    </source>
</reference>
<organism evidence="1 2">
    <name type="scientific">Colletotrichum gloeosporioides (strain Cg-14)</name>
    <name type="common">Anthracnose fungus</name>
    <name type="synonym">Glomerella cingulata</name>
    <dbReference type="NCBI Taxonomy" id="1237896"/>
    <lineage>
        <taxon>Eukaryota</taxon>
        <taxon>Fungi</taxon>
        <taxon>Dikarya</taxon>
        <taxon>Ascomycota</taxon>
        <taxon>Pezizomycotina</taxon>
        <taxon>Sordariomycetes</taxon>
        <taxon>Hypocreomycetidae</taxon>
        <taxon>Glomerellales</taxon>
        <taxon>Glomerellaceae</taxon>
        <taxon>Colletotrichum</taxon>
        <taxon>Colletotrichum gloeosporioides species complex</taxon>
    </lineage>
</organism>
<proteinExistence type="predicted"/>
<comment type="caution">
    <text evidence="1">The sequence shown here is derived from an EMBL/GenBank/DDBJ whole genome shotgun (WGS) entry which is preliminary data.</text>
</comment>
<dbReference type="Proteomes" id="UP000015530">
    <property type="component" value="Unassembled WGS sequence"/>
</dbReference>
<protein>
    <submittedName>
        <fullName evidence="1">Uncharacterized protein</fullName>
    </submittedName>
</protein>
<dbReference type="OrthoDB" id="3915838at2759"/>
<dbReference type="HOGENOM" id="CLU_2333499_0_0_1"/>
<gene>
    <name evidence="1" type="ORF">CGLO_02769</name>
</gene>
<evidence type="ECO:0000313" key="2">
    <source>
        <dbReference type="Proteomes" id="UP000015530"/>
    </source>
</evidence>
<dbReference type="EMBL" id="AMYD01000569">
    <property type="protein sequence ID" value="EQB57132.1"/>
    <property type="molecule type" value="Genomic_DNA"/>
</dbReference>
<accession>T0KN22</accession>
<name>T0KN22_COLGC</name>
<evidence type="ECO:0000313" key="1">
    <source>
        <dbReference type="EMBL" id="EQB57132.1"/>
    </source>
</evidence>
<dbReference type="InterPro" id="IPR028994">
    <property type="entry name" value="Integrin_alpha_N"/>
</dbReference>
<dbReference type="SUPFAM" id="SSF69318">
    <property type="entry name" value="Integrin alpha N-terminal domain"/>
    <property type="match status" value="1"/>
</dbReference>
<sequence>MINDINPNYYCDPRDIHFIDMNADGLDGLVCITANGDAYLSVEKGKGNRAAGKSSTFEFVGKIKSNKGVVRDHIVLADIDGDGRGRGHYGASDAMGNI</sequence>
<dbReference type="STRING" id="1237896.T0KN22"/>